<reference evidence="4 5" key="2">
    <citation type="submission" date="2018-06" db="EMBL/GenBank/DDBJ databases">
        <title>Metagenomic assembly of (sub)arctic Cyanobacteria and their associated microbiome from non-axenic cultures.</title>
        <authorList>
            <person name="Baurain D."/>
        </authorList>
    </citation>
    <scope>NUCLEOTIDE SEQUENCE [LARGE SCALE GENOMIC DNA]</scope>
    <source>
        <strain evidence="4">ULC129bin1</strain>
    </source>
</reference>
<dbReference type="Pfam" id="PF03787">
    <property type="entry name" value="RAMPs"/>
    <property type="match status" value="1"/>
</dbReference>
<dbReference type="GO" id="GO:0051607">
    <property type="term" value="P:defense response to virus"/>
    <property type="evidence" value="ECO:0007669"/>
    <property type="project" value="UniProtKB-KW"/>
</dbReference>
<evidence type="ECO:0000256" key="1">
    <source>
        <dbReference type="ARBA" id="ARBA00023118"/>
    </source>
</evidence>
<dbReference type="InterPro" id="IPR005537">
    <property type="entry name" value="RAMP_III_fam"/>
</dbReference>
<name>A0A2W4VMB0_9CYAN</name>
<dbReference type="AlphaFoldDB" id="A0A2W4VMB0"/>
<dbReference type="InterPro" id="IPR013410">
    <property type="entry name" value="CRISPR-assoc_RAMP_Cmr4"/>
</dbReference>
<evidence type="ECO:0000256" key="2">
    <source>
        <dbReference type="SAM" id="MobiDB-lite"/>
    </source>
</evidence>
<feature type="domain" description="CRISPR type III-associated protein" evidence="3">
    <location>
        <begin position="8"/>
        <end position="306"/>
    </location>
</feature>
<feature type="region of interest" description="Disordered" evidence="2">
    <location>
        <begin position="257"/>
        <end position="279"/>
    </location>
</feature>
<evidence type="ECO:0000313" key="4">
    <source>
        <dbReference type="EMBL" id="PZO10755.1"/>
    </source>
</evidence>
<gene>
    <name evidence="4" type="primary">cmr4</name>
    <name evidence="4" type="ORF">DCF25_20230</name>
</gene>
<sequence>MNEYLTYLYLLTPLHTGGSADEGNLMGIAREVHTEFPYLPSSSLRGRIRAAMEKTATEGSPLSTDAAENFFGRKLKNGLPTEGEVWFADATLLFFPVASLSHHLVWMTCPLWLERWSRWLGDKAISQTILKCRKSLAGKERPAVSAVLNFDADTLYLQTAVLSKSEIGHFDTSSIKTALASVIDTSPIAEHLLEKIIVLSDENCISLVETGLQREVRVALKADTKTVDGGSFRSEEAIPPEAVLFFPWGTKAVKPFQPNSDVDTQANQAAKQTKDKNDQAARKAITELLHGQRLQFGGLEGLGRGWTSLITANQSEA</sequence>
<evidence type="ECO:0000259" key="3">
    <source>
        <dbReference type="Pfam" id="PF03787"/>
    </source>
</evidence>
<dbReference type="PANTHER" id="PTHR36700">
    <property type="entry name" value="CRISPR SYSTEM CMR SUBUNIT CMR4"/>
    <property type="match status" value="1"/>
</dbReference>
<dbReference type="EMBL" id="QBMC01000207">
    <property type="protein sequence ID" value="PZO10755.1"/>
    <property type="molecule type" value="Genomic_DNA"/>
</dbReference>
<dbReference type="PANTHER" id="PTHR36700:SF1">
    <property type="entry name" value="CRISPR SYSTEM CMR SUBUNIT CMR4"/>
    <property type="match status" value="1"/>
</dbReference>
<comment type="caution">
    <text evidence="4">The sequence shown here is derived from an EMBL/GenBank/DDBJ whole genome shotgun (WGS) entry which is preliminary data.</text>
</comment>
<keyword evidence="1" id="KW-0051">Antiviral defense</keyword>
<evidence type="ECO:0000313" key="5">
    <source>
        <dbReference type="Proteomes" id="UP000249354"/>
    </source>
</evidence>
<feature type="compositionally biased region" description="Polar residues" evidence="2">
    <location>
        <begin position="257"/>
        <end position="271"/>
    </location>
</feature>
<dbReference type="Proteomes" id="UP000249354">
    <property type="component" value="Unassembled WGS sequence"/>
</dbReference>
<protein>
    <submittedName>
        <fullName evidence="4">Type III-B CRISPR module RAMP protein Cmr4</fullName>
    </submittedName>
</protein>
<accession>A0A2W4VMB0</accession>
<reference evidence="5" key="1">
    <citation type="submission" date="2018-04" db="EMBL/GenBank/DDBJ databases">
        <authorList>
            <person name="Cornet L."/>
        </authorList>
    </citation>
    <scope>NUCLEOTIDE SEQUENCE [LARGE SCALE GENOMIC DNA]</scope>
</reference>
<proteinExistence type="predicted"/>
<organism evidence="4 5">
    <name type="scientific">Leptolyngbya foveolarum</name>
    <dbReference type="NCBI Taxonomy" id="47253"/>
    <lineage>
        <taxon>Bacteria</taxon>
        <taxon>Bacillati</taxon>
        <taxon>Cyanobacteriota</taxon>
        <taxon>Cyanophyceae</taxon>
        <taxon>Leptolyngbyales</taxon>
        <taxon>Leptolyngbyaceae</taxon>
        <taxon>Leptolyngbya group</taxon>
        <taxon>Leptolyngbya</taxon>
    </lineage>
</organism>
<dbReference type="NCBIfam" id="TIGR02580">
    <property type="entry name" value="cas_RAMP_Cmr4"/>
    <property type="match status" value="1"/>
</dbReference>